<dbReference type="Pfam" id="PF00132">
    <property type="entry name" value="Hexapep"/>
    <property type="match status" value="1"/>
</dbReference>
<dbReference type="PANTHER" id="PTHR43360">
    <property type="entry name" value="CARBON DIOXIDE CONCENTRATING MECHANISM PROTEIN CCMM"/>
    <property type="match status" value="1"/>
</dbReference>
<dbReference type="AlphaFoldDB" id="A0A1M7YIG4"/>
<proteinExistence type="predicted"/>
<accession>A0A1M7YIG4</accession>
<dbReference type="Gene3D" id="2.160.10.10">
    <property type="entry name" value="Hexapeptide repeat proteins"/>
    <property type="match status" value="1"/>
</dbReference>
<dbReference type="Pfam" id="PF14602">
    <property type="entry name" value="Hexapep_2"/>
    <property type="match status" value="1"/>
</dbReference>
<protein>
    <submittedName>
        <fullName evidence="1">Carbonic anhydrase or acetyltransferase, isoleucine patch superfamily</fullName>
    </submittedName>
</protein>
<keyword evidence="1" id="KW-0808">Transferase</keyword>
<evidence type="ECO:0000313" key="2">
    <source>
        <dbReference type="Proteomes" id="UP000184603"/>
    </source>
</evidence>
<gene>
    <name evidence="1" type="ORF">SAMN02745220_04545</name>
</gene>
<dbReference type="GO" id="GO:0016740">
    <property type="term" value="F:transferase activity"/>
    <property type="evidence" value="ECO:0007669"/>
    <property type="project" value="UniProtKB-KW"/>
</dbReference>
<dbReference type="EMBL" id="FRFE01000035">
    <property type="protein sequence ID" value="SHO52391.1"/>
    <property type="molecule type" value="Genomic_DNA"/>
</dbReference>
<dbReference type="Proteomes" id="UP000184603">
    <property type="component" value="Unassembled WGS sequence"/>
</dbReference>
<organism evidence="1 2">
    <name type="scientific">Desulfopila aestuarii DSM 18488</name>
    <dbReference type="NCBI Taxonomy" id="1121416"/>
    <lineage>
        <taxon>Bacteria</taxon>
        <taxon>Pseudomonadati</taxon>
        <taxon>Thermodesulfobacteriota</taxon>
        <taxon>Desulfobulbia</taxon>
        <taxon>Desulfobulbales</taxon>
        <taxon>Desulfocapsaceae</taxon>
        <taxon>Desulfopila</taxon>
    </lineage>
</organism>
<sequence length="197" mass="21502">MLSICKNIRPNLVGDFPEIHPTALIDPSAQIIGNVKVGKNVFIAPLAVVRSDEPGPDGKVSPIVLEDECNIQDGVIIHSHGGDEVLIGARTTVAHGVAIHGPCVIKEGCFIAMRSTLYSTSLEVGVWVGMNATIMKVNLDAYTYVPAGAIIRSNRDVWDLRLVSDKERAYMENVLSATNRLREDYRRMLFASANETD</sequence>
<dbReference type="InterPro" id="IPR001451">
    <property type="entry name" value="Hexapep"/>
</dbReference>
<evidence type="ECO:0000313" key="1">
    <source>
        <dbReference type="EMBL" id="SHO52391.1"/>
    </source>
</evidence>
<dbReference type="InterPro" id="IPR011004">
    <property type="entry name" value="Trimer_LpxA-like_sf"/>
</dbReference>
<dbReference type="STRING" id="1121416.SAMN02745220_04545"/>
<keyword evidence="2" id="KW-1185">Reference proteome</keyword>
<name>A0A1M7YIG4_9BACT</name>
<dbReference type="PANTHER" id="PTHR43360:SF1">
    <property type="entry name" value="CARBOXYSOME ASSEMBLY PROTEIN CCMM"/>
    <property type="match status" value="1"/>
</dbReference>
<reference evidence="1 2" key="1">
    <citation type="submission" date="2016-12" db="EMBL/GenBank/DDBJ databases">
        <authorList>
            <person name="Song W.-J."/>
            <person name="Kurnit D.M."/>
        </authorList>
    </citation>
    <scope>NUCLEOTIDE SEQUENCE [LARGE SCALE GENOMIC DNA]</scope>
    <source>
        <strain evidence="1 2">DSM 18488</strain>
    </source>
</reference>
<dbReference type="SUPFAM" id="SSF51161">
    <property type="entry name" value="Trimeric LpxA-like enzymes"/>
    <property type="match status" value="1"/>
</dbReference>
<dbReference type="InterPro" id="IPR052265">
    <property type="entry name" value="Gamma-CA"/>
</dbReference>